<protein>
    <submittedName>
        <fullName evidence="9">Xaa-Pro aminopeptidase 1</fullName>
    </submittedName>
</protein>
<dbReference type="EMBL" id="GBHO01018288">
    <property type="protein sequence ID" value="JAG25316.1"/>
    <property type="molecule type" value="Transcribed_RNA"/>
</dbReference>
<evidence type="ECO:0000256" key="4">
    <source>
        <dbReference type="SAM" id="MobiDB-lite"/>
    </source>
</evidence>
<dbReference type="EMBL" id="GBHO01018291">
    <property type="protein sequence ID" value="JAG25313.1"/>
    <property type="molecule type" value="Transcribed_RNA"/>
</dbReference>
<keyword evidence="3" id="KW-0378">Hydrolase</keyword>
<dbReference type="SUPFAM" id="SSF53092">
    <property type="entry name" value="Creatinase/prolidase N-terminal domain"/>
    <property type="match status" value="1"/>
</dbReference>
<dbReference type="PANTHER" id="PTHR43763:SF6">
    <property type="entry name" value="XAA-PRO AMINOPEPTIDASE 1"/>
    <property type="match status" value="1"/>
</dbReference>
<dbReference type="Pfam" id="PF16188">
    <property type="entry name" value="Peptidase_M24_C"/>
    <property type="match status" value="1"/>
</dbReference>
<feature type="domain" description="Creatinase N-terminal" evidence="6">
    <location>
        <begin position="90"/>
        <end position="209"/>
    </location>
</feature>
<evidence type="ECO:0000259" key="6">
    <source>
        <dbReference type="Pfam" id="PF01321"/>
    </source>
</evidence>
<dbReference type="InterPro" id="IPR000994">
    <property type="entry name" value="Pept_M24"/>
</dbReference>
<dbReference type="Pfam" id="PF16189">
    <property type="entry name" value="Creatinase_N_2"/>
    <property type="match status" value="1"/>
</dbReference>
<gene>
    <name evidence="9" type="primary">Xpnpep1_4</name>
    <name evidence="10" type="synonym">Xpnpep1_2</name>
    <name evidence="8" type="synonym">Xpnpep1_3</name>
    <name evidence="10" type="ORF">CM83_80864</name>
    <name evidence="8" type="ORF">CM83_80867</name>
    <name evidence="9" type="ORF">CM83_80870</name>
</gene>
<feature type="domain" description="Peptidase M24" evidence="5">
    <location>
        <begin position="391"/>
        <end position="604"/>
    </location>
</feature>
<organism evidence="9">
    <name type="scientific">Lygus hesperus</name>
    <name type="common">Western plant bug</name>
    <dbReference type="NCBI Taxonomy" id="30085"/>
    <lineage>
        <taxon>Eukaryota</taxon>
        <taxon>Metazoa</taxon>
        <taxon>Ecdysozoa</taxon>
        <taxon>Arthropoda</taxon>
        <taxon>Hexapoda</taxon>
        <taxon>Insecta</taxon>
        <taxon>Pterygota</taxon>
        <taxon>Neoptera</taxon>
        <taxon>Paraneoptera</taxon>
        <taxon>Hemiptera</taxon>
        <taxon>Heteroptera</taxon>
        <taxon>Panheteroptera</taxon>
        <taxon>Cimicomorpha</taxon>
        <taxon>Miridae</taxon>
        <taxon>Mirini</taxon>
        <taxon>Lygus</taxon>
    </lineage>
</organism>
<evidence type="ECO:0000256" key="2">
    <source>
        <dbReference type="ARBA" id="ARBA00022723"/>
    </source>
</evidence>
<dbReference type="GO" id="GO:0005737">
    <property type="term" value="C:cytoplasm"/>
    <property type="evidence" value="ECO:0007669"/>
    <property type="project" value="UniProtKB-ARBA"/>
</dbReference>
<dbReference type="Gene3D" id="3.40.350.10">
    <property type="entry name" value="Creatinase/prolidase N-terminal domain"/>
    <property type="match status" value="2"/>
</dbReference>
<dbReference type="InterPro" id="IPR032416">
    <property type="entry name" value="Peptidase_M24_C"/>
</dbReference>
<dbReference type="CDD" id="cd01085">
    <property type="entry name" value="APP"/>
    <property type="match status" value="1"/>
</dbReference>
<proteinExistence type="inferred from homology"/>
<dbReference type="Pfam" id="PF00557">
    <property type="entry name" value="Peptidase_M24"/>
    <property type="match status" value="1"/>
</dbReference>
<name>A0A0A9XZG0_LYGHE</name>
<dbReference type="PANTHER" id="PTHR43763">
    <property type="entry name" value="XAA-PRO AMINOPEPTIDASE 1"/>
    <property type="match status" value="1"/>
</dbReference>
<comment type="similarity">
    <text evidence="1">Belongs to the peptidase M24B family.</text>
</comment>
<dbReference type="GO" id="GO:0046872">
    <property type="term" value="F:metal ion binding"/>
    <property type="evidence" value="ECO:0007669"/>
    <property type="project" value="UniProtKB-KW"/>
</dbReference>
<evidence type="ECO:0000313" key="10">
    <source>
        <dbReference type="EMBL" id="JAG25316.1"/>
    </source>
</evidence>
<evidence type="ECO:0000256" key="3">
    <source>
        <dbReference type="ARBA" id="ARBA00022801"/>
    </source>
</evidence>
<evidence type="ECO:0000256" key="1">
    <source>
        <dbReference type="ARBA" id="ARBA00008766"/>
    </source>
</evidence>
<feature type="non-terminal residue" evidence="9">
    <location>
        <position position="1"/>
    </location>
</feature>
<dbReference type="InterPro" id="IPR000587">
    <property type="entry name" value="Creatinase_N"/>
</dbReference>
<sequence length="724" mass="81436">RPGSHLFLLDGFFVKSNTPNSSKSTMKVLYILMSLVWMVEGRGGQQSQKHGGYPRSACPPSDDDPQPQQRIDTSDVLTRFRQEMAKTTSRAEKFDAYLVPGSDAHQSSILAERDKRIQYLSGFTGNKAMAILTQDKAAIWVDPYDAEQADEEVSCDWTIYTNSKNDVSIPLWIQMNLRARSRIGVDASLISQSQWEILSKRVTLVPVRNNLVDLIWANRPQYENYKATPLAPPLGLMQWSSKIARVREALRNESCDMLLVTALDEICWVLNLRGKETEYLPVIRAYLVITDKVIYLYTNISKIGDVANGVLKADNCYSATCVRLIPYENVWGDLKTMSSQIWKKVWFPSDAPFLPGGSHAIYDIIQADKISKVSPIALMKAAKNEDERMGMSNAHVRDAVAFCDFMAYLGNQMKAGEEWDEHKAAMTLDDFRRQQPMSEGISFKTVVAFGAHSALPHYRTNNITSLKINSSSVLLIDSGGQYTDGTTDLTRTFHLGKPTDEQINVYTRVLMGLIDLASATFPDSFTLQEADVLARGPLWDAGMDYGHPTGHGVGCYLSVEEGPLMISQDDHPKHKFKDGYFVTDGPGYYEEDQYGIRLENVLEVVPHPKNDTVRKLLTFRSATLVPFEPKLIDRKLLSPKQISWLNAYNTRIREEVGTELKKTNANERLLLDDGEGTSDPRRPLLGHQSLLLTPVVSSHLHLSFSPYLSLIYAYDHVGRLFTLI</sequence>
<keyword evidence="2" id="KW-0479">Metal-binding</keyword>
<dbReference type="Gene3D" id="3.90.230.10">
    <property type="entry name" value="Creatinase/methionine aminopeptidase superfamily"/>
    <property type="match status" value="1"/>
</dbReference>
<feature type="region of interest" description="Disordered" evidence="4">
    <location>
        <begin position="44"/>
        <end position="70"/>
    </location>
</feature>
<evidence type="ECO:0000313" key="8">
    <source>
        <dbReference type="EMBL" id="JAG25313.1"/>
    </source>
</evidence>
<keyword evidence="9" id="KW-0645">Protease</keyword>
<dbReference type="AlphaFoldDB" id="A0A0A9XZG0"/>
<keyword evidence="9" id="KW-0031">Aminopeptidase</keyword>
<dbReference type="InterPro" id="IPR029149">
    <property type="entry name" value="Creatin/AminoP/Spt16_N"/>
</dbReference>
<accession>A0A0A9XZG0</accession>
<feature type="domain" description="Peptidase M24 C-terminal" evidence="7">
    <location>
        <begin position="616"/>
        <end position="664"/>
    </location>
</feature>
<reference evidence="9" key="2">
    <citation type="submission" date="2014-07" db="EMBL/GenBank/DDBJ databases">
        <authorList>
            <person name="Hull J."/>
        </authorList>
    </citation>
    <scope>NUCLEOTIDE SEQUENCE</scope>
</reference>
<dbReference type="SUPFAM" id="SSF55920">
    <property type="entry name" value="Creatinase/aminopeptidase"/>
    <property type="match status" value="1"/>
</dbReference>
<evidence type="ECO:0000259" key="7">
    <source>
        <dbReference type="Pfam" id="PF16188"/>
    </source>
</evidence>
<dbReference type="InterPro" id="IPR036005">
    <property type="entry name" value="Creatinase/aminopeptidase-like"/>
</dbReference>
<dbReference type="InterPro" id="IPR033740">
    <property type="entry name" value="Pept_M24B"/>
</dbReference>
<evidence type="ECO:0000259" key="5">
    <source>
        <dbReference type="Pfam" id="PF00557"/>
    </source>
</evidence>
<dbReference type="InterPro" id="IPR050422">
    <property type="entry name" value="X-Pro_aminopeptidase_P"/>
</dbReference>
<dbReference type="Pfam" id="PF01321">
    <property type="entry name" value="Creatinase_N"/>
    <property type="match status" value="1"/>
</dbReference>
<dbReference type="FunFam" id="3.90.230.10:FF:000009">
    <property type="entry name" value="xaa-Pro aminopeptidase 2"/>
    <property type="match status" value="1"/>
</dbReference>
<reference evidence="9" key="1">
    <citation type="journal article" date="2014" name="PLoS ONE">
        <title>Transcriptome-Based Identification of ABC Transporters in the Western Tarnished Plant Bug Lygus hesperus.</title>
        <authorList>
            <person name="Hull J.J."/>
            <person name="Chaney K."/>
            <person name="Geib S.M."/>
            <person name="Fabrick J.A."/>
            <person name="Brent C.S."/>
            <person name="Walsh D."/>
            <person name="Lavine L.C."/>
        </authorList>
    </citation>
    <scope>NUCLEOTIDE SEQUENCE</scope>
</reference>
<dbReference type="EMBL" id="GBHO01018290">
    <property type="protein sequence ID" value="JAG25314.1"/>
    <property type="molecule type" value="Transcribed_RNA"/>
</dbReference>
<dbReference type="GO" id="GO:0070006">
    <property type="term" value="F:metalloaminopeptidase activity"/>
    <property type="evidence" value="ECO:0007669"/>
    <property type="project" value="InterPro"/>
</dbReference>
<evidence type="ECO:0000313" key="9">
    <source>
        <dbReference type="EMBL" id="JAG25314.1"/>
    </source>
</evidence>